<keyword evidence="4" id="KW-0143">Chaperone</keyword>
<dbReference type="Pfam" id="PF08564">
    <property type="entry name" value="CDC37_C"/>
    <property type="match status" value="1"/>
</dbReference>
<dbReference type="InterPro" id="IPR013873">
    <property type="entry name" value="Cdc37_C"/>
</dbReference>
<protein>
    <recommendedName>
        <fullName evidence="5">Hsp90 chaperone protein kinase-targeting subunit</fullName>
    </recommendedName>
</protein>
<evidence type="ECO:0000256" key="1">
    <source>
        <dbReference type="ARBA" id="ARBA00004496"/>
    </source>
</evidence>
<dbReference type="SMART" id="SM01069">
    <property type="entry name" value="CDC37_C"/>
    <property type="match status" value="1"/>
</dbReference>
<reference evidence="11 12" key="1">
    <citation type="submission" date="2024-01" db="EMBL/GenBank/DDBJ databases">
        <authorList>
            <person name="Allen C."/>
            <person name="Tagirdzhanova G."/>
        </authorList>
    </citation>
    <scope>NUCLEOTIDE SEQUENCE [LARGE SCALE GENOMIC DNA]</scope>
    <source>
        <strain evidence="11 12">CBS 573.63</strain>
    </source>
</reference>
<dbReference type="Pfam" id="PF08565">
    <property type="entry name" value="CDC37_M"/>
    <property type="match status" value="1"/>
</dbReference>
<keyword evidence="12" id="KW-1185">Reference proteome</keyword>
<feature type="region of interest" description="Disordered" evidence="7">
    <location>
        <begin position="99"/>
        <end position="119"/>
    </location>
</feature>
<evidence type="ECO:0000259" key="8">
    <source>
        <dbReference type="SMART" id="SM01069"/>
    </source>
</evidence>
<dbReference type="PANTHER" id="PTHR12800:SF4">
    <property type="entry name" value="HSP90 CO-CHAPERONE CDC37"/>
    <property type="match status" value="1"/>
</dbReference>
<evidence type="ECO:0000259" key="9">
    <source>
        <dbReference type="SMART" id="SM01070"/>
    </source>
</evidence>
<evidence type="ECO:0000313" key="11">
    <source>
        <dbReference type="EMBL" id="CAK7271413.1"/>
    </source>
</evidence>
<name>A0ABP0DSV8_9PEZI</name>
<evidence type="ECO:0000313" key="12">
    <source>
        <dbReference type="Proteomes" id="UP001642501"/>
    </source>
</evidence>
<dbReference type="SUPFAM" id="SSF101391">
    <property type="entry name" value="Hsp90 co-chaperone CDC37"/>
    <property type="match status" value="1"/>
</dbReference>
<feature type="domain" description="Cdc37 N-terminal" evidence="10">
    <location>
        <begin position="2"/>
        <end position="204"/>
    </location>
</feature>
<accession>A0ABP0DSV8</accession>
<feature type="domain" description="Cdc37 Hsp90 binding" evidence="9">
    <location>
        <begin position="216"/>
        <end position="381"/>
    </location>
</feature>
<dbReference type="PANTHER" id="PTHR12800">
    <property type="entry name" value="CDC37-RELATED"/>
    <property type="match status" value="1"/>
</dbReference>
<evidence type="ECO:0000256" key="4">
    <source>
        <dbReference type="ARBA" id="ARBA00023186"/>
    </source>
</evidence>
<evidence type="ECO:0000256" key="3">
    <source>
        <dbReference type="ARBA" id="ARBA00022490"/>
    </source>
</evidence>
<dbReference type="EMBL" id="CAWUOM010000088">
    <property type="protein sequence ID" value="CAK7271413.1"/>
    <property type="molecule type" value="Genomic_DNA"/>
</dbReference>
<evidence type="ECO:0000256" key="6">
    <source>
        <dbReference type="SAM" id="Coils"/>
    </source>
</evidence>
<dbReference type="InterPro" id="IPR004918">
    <property type="entry name" value="Cdc37"/>
</dbReference>
<dbReference type="SMART" id="SM01070">
    <property type="entry name" value="CDC37_M"/>
    <property type="match status" value="1"/>
</dbReference>
<evidence type="ECO:0000256" key="2">
    <source>
        <dbReference type="ARBA" id="ARBA00006222"/>
    </source>
</evidence>
<keyword evidence="3" id="KW-0963">Cytoplasm</keyword>
<dbReference type="InterPro" id="IPR038189">
    <property type="entry name" value="Cdc37_Hsp90-bd_sf"/>
</dbReference>
<comment type="similarity">
    <text evidence="2">Belongs to the CDC37 family.</text>
</comment>
<dbReference type="Gene3D" id="1.20.58.610">
    <property type="entry name" value="Cdc37, Hsp90 binding domain"/>
    <property type="match status" value="1"/>
</dbReference>
<dbReference type="InterPro" id="IPR013874">
    <property type="entry name" value="Cdc37_Hsp90-bd"/>
</dbReference>
<feature type="region of interest" description="Disordered" evidence="7">
    <location>
        <begin position="481"/>
        <end position="513"/>
    </location>
</feature>
<dbReference type="SMART" id="SM01071">
    <property type="entry name" value="CDC37_N"/>
    <property type="match status" value="1"/>
</dbReference>
<feature type="domain" description="Cdc37 C-terminal" evidence="8">
    <location>
        <begin position="399"/>
        <end position="496"/>
    </location>
</feature>
<comment type="caution">
    <text evidence="11">The sequence shown here is derived from an EMBL/GenBank/DDBJ whole genome shotgun (WGS) entry which is preliminary data.</text>
</comment>
<feature type="compositionally biased region" description="Basic and acidic residues" evidence="7">
    <location>
        <begin position="481"/>
        <end position="505"/>
    </location>
</feature>
<dbReference type="InterPro" id="IPR013855">
    <property type="entry name" value="Cdc37_N_dom"/>
</dbReference>
<dbReference type="Proteomes" id="UP001642501">
    <property type="component" value="Unassembled WGS sequence"/>
</dbReference>
<feature type="coiled-coil region" evidence="6">
    <location>
        <begin position="156"/>
        <end position="190"/>
    </location>
</feature>
<keyword evidence="6" id="KW-0175">Coiled coil</keyword>
<comment type="subcellular location">
    <subcellularLocation>
        <location evidence="1">Cytoplasm</location>
    </subcellularLocation>
</comment>
<sequence length="513" mass="56632">MPVDYSKWDNLELSDDSDIEVHPNVDKRSFIRAKQSQIHQERHHRRHQIETLKYEKQVNDGLSKRIESLLNALRGHRAEVASGTTSAGEVAFRAVMADAAGRKPEDDRPPKPPADVHANVDQTDTTYTQMMAALLDQVNKALDEKKPKVDEGAARYDAMIAEIEEHQNKVNDLQEQLLVKLGELEKEEARKITSDGIHTGFDSSHVNKTVLATGANTSGATSEGRELLNPGYTGAGVASSSSIANETNIAEADDPSEPTPLSRKFAVIAPNNHYDSRAFIVANPNILSERHEESILMLAFDAEMEGQQDTARRYVHQAKLLEYCRSLGRDGVALFFKRIETRDHKAHDLFYGDVQDTYVKIMTRVKEIKAQRAAGGTAAGEGIEQIQLHAVEPGTVINIRVPPADSADPEVVRARQIYDGFAPDMRKALESGSLDEVNRVLGDMTVVDAEALVSDFGEAGILSLEDEIIDATTEEGRAQLKDMGREDFVDEKGVATDKPPVKAEEKEEYGDPE</sequence>
<proteinExistence type="inferred from homology"/>
<gene>
    <name evidence="11" type="primary">CDC37</name>
    <name evidence="11" type="ORF">SEPCBS57363_004604</name>
</gene>
<dbReference type="Pfam" id="PF03234">
    <property type="entry name" value="CDC37_N"/>
    <property type="match status" value="1"/>
</dbReference>
<evidence type="ECO:0000256" key="7">
    <source>
        <dbReference type="SAM" id="MobiDB-lite"/>
    </source>
</evidence>
<feature type="compositionally biased region" description="Basic and acidic residues" evidence="7">
    <location>
        <begin position="100"/>
        <end position="110"/>
    </location>
</feature>
<organism evidence="11 12">
    <name type="scientific">Sporothrix epigloea</name>
    <dbReference type="NCBI Taxonomy" id="1892477"/>
    <lineage>
        <taxon>Eukaryota</taxon>
        <taxon>Fungi</taxon>
        <taxon>Dikarya</taxon>
        <taxon>Ascomycota</taxon>
        <taxon>Pezizomycotina</taxon>
        <taxon>Sordariomycetes</taxon>
        <taxon>Sordariomycetidae</taxon>
        <taxon>Ophiostomatales</taxon>
        <taxon>Ophiostomataceae</taxon>
        <taxon>Sporothrix</taxon>
    </lineage>
</organism>
<evidence type="ECO:0000259" key="10">
    <source>
        <dbReference type="SMART" id="SM01071"/>
    </source>
</evidence>
<evidence type="ECO:0000256" key="5">
    <source>
        <dbReference type="ARBA" id="ARBA00031396"/>
    </source>
</evidence>